<dbReference type="OrthoDB" id="9807498at2"/>
<dbReference type="RefSeq" id="WP_100425560.1">
    <property type="nucleotide sequence ID" value="NZ_JAQXKX010000001.1"/>
</dbReference>
<name>A0A2M9A7H6_9BACT</name>
<sequence>MVSSYKPELLAPAGDLKRMEYALAYGADAVYAGQPAFSLRARENGFRSLDDLAKGIEICHAKGKRFHLTSNVISRNSKVAPFQKALLEACKLGPDALIVADPGIIQFIHKECPEIPIHLSVQANTTNYLTAQFWQSMGVSRIILSRELRLGEILEIKEKCPGLELEVFVHGNVCMAMSGRCMLSNWTTHRDANQGMCNNSCRMPYRLYANPEVQSDDYQAHVGEFFLERTNATEGRAAELIGLDEDRWGTYFMSSRDLCALDSIPDLVNAQLSSFKIEGRTRSVYYLSSVVHAYRKAIDAAMKGEPIPQESRELISDTDSRGRMPGFFKGPLPQNYEATQEPSKTGAVAAQIDHIEADGSVFVQIKNKIERNSRLCWLDPENHEEVSIADLKNVKNESIDALHPGTNGLIRLNSDVTKRTKFENFAFLVLKKD</sequence>
<evidence type="ECO:0000313" key="4">
    <source>
        <dbReference type="EMBL" id="PJJ41608.1"/>
    </source>
</evidence>
<keyword evidence="5" id="KW-1185">Reference proteome</keyword>
<protein>
    <submittedName>
        <fullName evidence="4">Putative protease</fullName>
    </submittedName>
</protein>
<keyword evidence="1 4" id="KW-0645">Protease</keyword>
<dbReference type="EMBL" id="PGEX01000001">
    <property type="protein sequence ID" value="PJJ41608.1"/>
    <property type="molecule type" value="Genomic_DNA"/>
</dbReference>
<evidence type="ECO:0000256" key="3">
    <source>
        <dbReference type="ARBA" id="ARBA00038374"/>
    </source>
</evidence>
<evidence type="ECO:0000256" key="1">
    <source>
        <dbReference type="ARBA" id="ARBA00022670"/>
    </source>
</evidence>
<keyword evidence="2" id="KW-0378">Hydrolase</keyword>
<dbReference type="Pfam" id="PF01136">
    <property type="entry name" value="Peptidase_U32"/>
    <property type="match status" value="1"/>
</dbReference>
<dbReference type="AlphaFoldDB" id="A0A2M9A7H6"/>
<dbReference type="InterPro" id="IPR051454">
    <property type="entry name" value="RNA/ubiquinone_mod_enzymes"/>
</dbReference>
<dbReference type="Proteomes" id="UP000231134">
    <property type="component" value="Unassembled WGS sequence"/>
</dbReference>
<reference evidence="4 5" key="1">
    <citation type="submission" date="2017-11" db="EMBL/GenBank/DDBJ databases">
        <title>Animal gut microbial communities from fecal samples from Wisconsin, USA.</title>
        <authorList>
            <person name="Neumann A."/>
        </authorList>
    </citation>
    <scope>NUCLEOTIDE SEQUENCE [LARGE SCALE GENOMIC DNA]</scope>
    <source>
        <strain evidence="4 5">UWS3</strain>
    </source>
</reference>
<proteinExistence type="inferred from homology"/>
<organism evidence="4 5">
    <name type="scientific">Hallerella succinigenes</name>
    <dbReference type="NCBI Taxonomy" id="1896222"/>
    <lineage>
        <taxon>Bacteria</taxon>
        <taxon>Pseudomonadati</taxon>
        <taxon>Fibrobacterota</taxon>
        <taxon>Fibrobacteria</taxon>
        <taxon>Fibrobacterales</taxon>
        <taxon>Fibrobacteraceae</taxon>
        <taxon>Hallerella</taxon>
    </lineage>
</organism>
<evidence type="ECO:0000256" key="2">
    <source>
        <dbReference type="ARBA" id="ARBA00022801"/>
    </source>
</evidence>
<evidence type="ECO:0000313" key="5">
    <source>
        <dbReference type="Proteomes" id="UP000231134"/>
    </source>
</evidence>
<dbReference type="GO" id="GO:0008233">
    <property type="term" value="F:peptidase activity"/>
    <property type="evidence" value="ECO:0007669"/>
    <property type="project" value="UniProtKB-KW"/>
</dbReference>
<dbReference type="InterPro" id="IPR001539">
    <property type="entry name" value="Peptidase_U32"/>
</dbReference>
<dbReference type="PANTHER" id="PTHR30217">
    <property type="entry name" value="PEPTIDASE U32 FAMILY"/>
    <property type="match status" value="1"/>
</dbReference>
<accession>A0A2M9A7H6</accession>
<comment type="similarity">
    <text evidence="3">Belongs to the peptidase U32 family.</text>
</comment>
<dbReference type="GO" id="GO:0006508">
    <property type="term" value="P:proteolysis"/>
    <property type="evidence" value="ECO:0007669"/>
    <property type="project" value="UniProtKB-KW"/>
</dbReference>
<dbReference type="PANTHER" id="PTHR30217:SF6">
    <property type="entry name" value="TRNA HYDROXYLATION PROTEIN P"/>
    <property type="match status" value="1"/>
</dbReference>
<gene>
    <name evidence="4" type="ORF">BGX16_1593</name>
</gene>
<comment type="caution">
    <text evidence="4">The sequence shown here is derived from an EMBL/GenBank/DDBJ whole genome shotgun (WGS) entry which is preliminary data.</text>
</comment>